<reference evidence="13" key="1">
    <citation type="journal article" date="2017" name="Genome Announc.">
        <title>Draft Genome Sequence of Terrimicrobium sacchariphilum NM-5T, a Facultative Anaerobic Soil Bacterium of the Class Spartobacteria.</title>
        <authorList>
            <person name="Qiu Y.L."/>
            <person name="Tourlousse D.M."/>
            <person name="Matsuura N."/>
            <person name="Ohashi A."/>
            <person name="Sekiguchi Y."/>
        </authorList>
    </citation>
    <scope>NUCLEOTIDE SEQUENCE [LARGE SCALE GENOMIC DNA]</scope>
    <source>
        <strain evidence="13">NM-5</strain>
    </source>
</reference>
<evidence type="ECO:0000256" key="8">
    <source>
        <dbReference type="PROSITE-ProRule" id="PRU00169"/>
    </source>
</evidence>
<evidence type="ECO:0000256" key="5">
    <source>
        <dbReference type="ARBA" id="ARBA00022679"/>
    </source>
</evidence>
<dbReference type="InParanoid" id="A0A146GDP9"/>
<keyword evidence="7" id="KW-0902">Two-component regulatory system</keyword>
<dbReference type="GO" id="GO:0000155">
    <property type="term" value="F:phosphorelay sensor kinase activity"/>
    <property type="evidence" value="ECO:0007669"/>
    <property type="project" value="InterPro"/>
</dbReference>
<keyword evidence="4 8" id="KW-0597">Phosphoprotein</keyword>
<dbReference type="SMART" id="SM00448">
    <property type="entry name" value="REC"/>
    <property type="match status" value="1"/>
</dbReference>
<dbReference type="PRINTS" id="PR00344">
    <property type="entry name" value="BCTRLSENSOR"/>
</dbReference>
<comment type="catalytic activity">
    <reaction evidence="1">
        <text>ATP + protein L-histidine = ADP + protein N-phospho-L-histidine.</text>
        <dbReference type="EC" id="2.7.13.3"/>
    </reaction>
</comment>
<dbReference type="SUPFAM" id="SSF47384">
    <property type="entry name" value="Homodimeric domain of signal transducing histidine kinase"/>
    <property type="match status" value="1"/>
</dbReference>
<dbReference type="Pfam" id="PF02518">
    <property type="entry name" value="HATPase_c"/>
    <property type="match status" value="1"/>
</dbReference>
<dbReference type="PROSITE" id="PS50109">
    <property type="entry name" value="HIS_KIN"/>
    <property type="match status" value="1"/>
</dbReference>
<dbReference type="PANTHER" id="PTHR45339:SF1">
    <property type="entry name" value="HYBRID SIGNAL TRANSDUCTION HISTIDINE KINASE J"/>
    <property type="match status" value="1"/>
</dbReference>
<evidence type="ECO:0000256" key="3">
    <source>
        <dbReference type="ARBA" id="ARBA00012438"/>
    </source>
</evidence>
<evidence type="ECO:0000259" key="9">
    <source>
        <dbReference type="PROSITE" id="PS50046"/>
    </source>
</evidence>
<keyword evidence="6 12" id="KW-0418">Kinase</keyword>
<dbReference type="FunFam" id="3.30.565.10:FF:000010">
    <property type="entry name" value="Sensor histidine kinase RcsC"/>
    <property type="match status" value="1"/>
</dbReference>
<dbReference type="EMBL" id="BDCO01000002">
    <property type="protein sequence ID" value="GAT34777.1"/>
    <property type="molecule type" value="Genomic_DNA"/>
</dbReference>
<dbReference type="InterPro" id="IPR029016">
    <property type="entry name" value="GAF-like_dom_sf"/>
</dbReference>
<dbReference type="STRING" id="690879.TSACC_23211"/>
<evidence type="ECO:0000256" key="1">
    <source>
        <dbReference type="ARBA" id="ARBA00000085"/>
    </source>
</evidence>
<feature type="domain" description="Response regulatory" evidence="11">
    <location>
        <begin position="460"/>
        <end position="578"/>
    </location>
</feature>
<evidence type="ECO:0000256" key="6">
    <source>
        <dbReference type="ARBA" id="ARBA00022777"/>
    </source>
</evidence>
<dbReference type="SUPFAM" id="SSF55874">
    <property type="entry name" value="ATPase domain of HSP90 chaperone/DNA topoisomerase II/histidine kinase"/>
    <property type="match status" value="1"/>
</dbReference>
<dbReference type="Gene3D" id="3.30.450.40">
    <property type="match status" value="1"/>
</dbReference>
<dbReference type="PANTHER" id="PTHR45339">
    <property type="entry name" value="HYBRID SIGNAL TRANSDUCTION HISTIDINE KINASE J"/>
    <property type="match status" value="1"/>
</dbReference>
<dbReference type="Pfam" id="PF00072">
    <property type="entry name" value="Response_reg"/>
    <property type="match status" value="1"/>
</dbReference>
<dbReference type="Gene3D" id="3.40.50.2300">
    <property type="match status" value="1"/>
</dbReference>
<keyword evidence="5" id="KW-0808">Transferase</keyword>
<dbReference type="SUPFAM" id="SSF52172">
    <property type="entry name" value="CheY-like"/>
    <property type="match status" value="1"/>
</dbReference>
<dbReference type="InterPro" id="IPR036890">
    <property type="entry name" value="HATPase_C_sf"/>
</dbReference>
<dbReference type="InterPro" id="IPR003018">
    <property type="entry name" value="GAF"/>
</dbReference>
<protein>
    <recommendedName>
        <fullName evidence="3">histidine kinase</fullName>
        <ecNumber evidence="3">2.7.13.3</ecNumber>
    </recommendedName>
</protein>
<dbReference type="PROSITE" id="PS50046">
    <property type="entry name" value="PHYTOCHROME_2"/>
    <property type="match status" value="1"/>
</dbReference>
<comment type="caution">
    <text evidence="12">The sequence shown here is derived from an EMBL/GenBank/DDBJ whole genome shotgun (WGS) entry which is preliminary data.</text>
</comment>
<dbReference type="Pfam" id="PF00512">
    <property type="entry name" value="HisKA"/>
    <property type="match status" value="1"/>
</dbReference>
<proteinExistence type="inferred from homology"/>
<dbReference type="SMART" id="SM00065">
    <property type="entry name" value="GAF"/>
    <property type="match status" value="1"/>
</dbReference>
<feature type="domain" description="Histidine kinase" evidence="10">
    <location>
        <begin position="218"/>
        <end position="438"/>
    </location>
</feature>
<dbReference type="AlphaFoldDB" id="A0A146GDP9"/>
<sequence length="587" mass="64525">MDQAEVLRAVTEALSTLLQPGDLEASMQRALEIIGRAVEADRMYIFEIHSSRASDELLMSQRHEWTAAGVSKELENAAMQNLPFGKFQGMLESLQAGNAYARIRRLFSEAQHAILDPQGILSFVVMPIMLKNELWGFVGFDDCKTERTWSDADLENLRAAAAGLGGAIVRQQMERSFRRQTEELRRHQRVALSLAEDARLAEQAAAKASAAKSTFLAMMSHEIRTPLNGVIGFTDLLLAEGLPNHQAELAESIKTCGETLLSLISDILDISKIESGRLDLNYEATDVAACTRSVVASFEPLLSTRNIHLACNVAAELPQWLHIDQSRYCQILFNLIGNAAKFTRQGHVSVDLWTERHLDHMYLCGRVADSGVGISPDDLENVFEPFQQGDGARKHAVGGTGLGLAICRRLVESMGGQISAQSTLGVGSTFSFSIATRPAQAPAAKPLPEPSFGRDSNQMRILVVDDVPVNLKLSCRLLDRLGFQADTASNGAEALSMIAAGDYDVVFMDILMPEMDGYETAHRIRQQQAQNSRQPWIVALTAHALVENRHACIEAGMDDFLTKPLRVSDMQAAIERWRTGERGLEAP</sequence>
<evidence type="ECO:0000256" key="2">
    <source>
        <dbReference type="ARBA" id="ARBA00006402"/>
    </source>
</evidence>
<dbReference type="InterPro" id="IPR005467">
    <property type="entry name" value="His_kinase_dom"/>
</dbReference>
<dbReference type="InterPro" id="IPR003661">
    <property type="entry name" value="HisK_dim/P_dom"/>
</dbReference>
<evidence type="ECO:0000256" key="4">
    <source>
        <dbReference type="ARBA" id="ARBA00022553"/>
    </source>
</evidence>
<dbReference type="PROSITE" id="PS50110">
    <property type="entry name" value="RESPONSE_REGULATORY"/>
    <property type="match status" value="1"/>
</dbReference>
<evidence type="ECO:0000259" key="11">
    <source>
        <dbReference type="PROSITE" id="PS50110"/>
    </source>
</evidence>
<dbReference type="Pfam" id="PF01590">
    <property type="entry name" value="GAF"/>
    <property type="match status" value="1"/>
</dbReference>
<accession>A0A146GDP9</accession>
<name>A0A146GDP9_TERSA</name>
<evidence type="ECO:0000313" key="13">
    <source>
        <dbReference type="Proteomes" id="UP000076023"/>
    </source>
</evidence>
<dbReference type="SUPFAM" id="SSF55781">
    <property type="entry name" value="GAF domain-like"/>
    <property type="match status" value="1"/>
</dbReference>
<dbReference type="Gene3D" id="1.10.287.130">
    <property type="match status" value="1"/>
</dbReference>
<organism evidence="12 13">
    <name type="scientific">Terrimicrobium sacchariphilum</name>
    <dbReference type="NCBI Taxonomy" id="690879"/>
    <lineage>
        <taxon>Bacteria</taxon>
        <taxon>Pseudomonadati</taxon>
        <taxon>Verrucomicrobiota</taxon>
        <taxon>Terrimicrobiia</taxon>
        <taxon>Terrimicrobiales</taxon>
        <taxon>Terrimicrobiaceae</taxon>
        <taxon>Terrimicrobium</taxon>
    </lineage>
</organism>
<evidence type="ECO:0000313" key="12">
    <source>
        <dbReference type="EMBL" id="GAT34777.1"/>
    </source>
</evidence>
<dbReference type="SMART" id="SM00388">
    <property type="entry name" value="HisKA"/>
    <property type="match status" value="1"/>
</dbReference>
<gene>
    <name evidence="12" type="ORF">TSACC_23211</name>
</gene>
<dbReference type="InterPro" id="IPR011006">
    <property type="entry name" value="CheY-like_superfamily"/>
</dbReference>
<dbReference type="CDD" id="cd16922">
    <property type="entry name" value="HATPase_EvgS-ArcB-TorS-like"/>
    <property type="match status" value="1"/>
</dbReference>
<dbReference type="Proteomes" id="UP000076023">
    <property type="component" value="Unassembled WGS sequence"/>
</dbReference>
<dbReference type="InterPro" id="IPR001789">
    <property type="entry name" value="Sig_transdc_resp-reg_receiver"/>
</dbReference>
<dbReference type="CDD" id="cd17546">
    <property type="entry name" value="REC_hyHK_CKI1_RcsC-like"/>
    <property type="match status" value="1"/>
</dbReference>
<dbReference type="CDD" id="cd00082">
    <property type="entry name" value="HisKA"/>
    <property type="match status" value="1"/>
</dbReference>
<dbReference type="InterPro" id="IPR004358">
    <property type="entry name" value="Sig_transdc_His_kin-like_C"/>
</dbReference>
<dbReference type="InterPro" id="IPR016132">
    <property type="entry name" value="Phyto_chromo_attachment"/>
</dbReference>
<dbReference type="SMART" id="SM00387">
    <property type="entry name" value="HATPase_c"/>
    <property type="match status" value="1"/>
</dbReference>
<dbReference type="InterPro" id="IPR036097">
    <property type="entry name" value="HisK_dim/P_sf"/>
</dbReference>
<dbReference type="EC" id="2.7.13.3" evidence="3"/>
<evidence type="ECO:0000256" key="7">
    <source>
        <dbReference type="ARBA" id="ARBA00023012"/>
    </source>
</evidence>
<feature type="modified residue" description="4-aspartylphosphate" evidence="8">
    <location>
        <position position="509"/>
    </location>
</feature>
<keyword evidence="13" id="KW-1185">Reference proteome</keyword>
<dbReference type="InterPro" id="IPR003594">
    <property type="entry name" value="HATPase_dom"/>
</dbReference>
<feature type="domain" description="Phytochrome chromophore attachment site" evidence="9">
    <location>
        <begin position="22"/>
        <end position="155"/>
    </location>
</feature>
<evidence type="ECO:0000259" key="10">
    <source>
        <dbReference type="PROSITE" id="PS50109"/>
    </source>
</evidence>
<dbReference type="Gene3D" id="3.30.565.10">
    <property type="entry name" value="Histidine kinase-like ATPase, C-terminal domain"/>
    <property type="match status" value="1"/>
</dbReference>
<comment type="similarity">
    <text evidence="2">In the N-terminal section; belongs to the phytochrome family.</text>
</comment>